<gene>
    <name evidence="2" type="ORF">AA23TX_06828</name>
</gene>
<sequence>MTAYSVRRERRLAPVDDEQTDAYPAGRTTGSANRTWPTRHGGGYPPGWVVRYRYRHRASRAAPAWRENVGTVAGHSLRDEHTSTTWVPIRRQGSASDEQISLVRATDILDARPPGSDERTGN</sequence>
<dbReference type="RefSeq" id="WP_155546673.1">
    <property type="nucleotide sequence ID" value="NZ_CABVGP010000002.1"/>
</dbReference>
<proteinExistence type="predicted"/>
<reference evidence="2 3" key="1">
    <citation type="submission" date="2019-09" db="EMBL/GenBank/DDBJ databases">
        <authorList>
            <person name="Leyn A S."/>
        </authorList>
    </citation>
    <scope>NUCLEOTIDE SEQUENCE [LARGE SCALE GENOMIC DNA]</scope>
    <source>
        <strain evidence="2">AA231_1</strain>
    </source>
</reference>
<feature type="region of interest" description="Disordered" evidence="1">
    <location>
        <begin position="1"/>
        <end position="42"/>
    </location>
</feature>
<evidence type="ECO:0000313" key="2">
    <source>
        <dbReference type="EMBL" id="VVJ21813.1"/>
    </source>
</evidence>
<name>A0A6I8M1E8_9PSEU</name>
<evidence type="ECO:0000256" key="1">
    <source>
        <dbReference type="SAM" id="MobiDB-lite"/>
    </source>
</evidence>
<feature type="region of interest" description="Disordered" evidence="1">
    <location>
        <begin position="90"/>
        <end position="122"/>
    </location>
</feature>
<accession>A0A6I8M1E8</accession>
<dbReference type="Proteomes" id="UP000399805">
    <property type="component" value="Unassembled WGS sequence"/>
</dbReference>
<feature type="compositionally biased region" description="Basic and acidic residues" evidence="1">
    <location>
        <begin position="107"/>
        <end position="122"/>
    </location>
</feature>
<dbReference type="EMBL" id="CABVGP010000002">
    <property type="protein sequence ID" value="VVJ21813.1"/>
    <property type="molecule type" value="Genomic_DNA"/>
</dbReference>
<protein>
    <submittedName>
        <fullName evidence="2">Uncharacterized protein</fullName>
    </submittedName>
</protein>
<organism evidence="2 3">
    <name type="scientific">Amycolatopsis camponoti</name>
    <dbReference type="NCBI Taxonomy" id="2606593"/>
    <lineage>
        <taxon>Bacteria</taxon>
        <taxon>Bacillati</taxon>
        <taxon>Actinomycetota</taxon>
        <taxon>Actinomycetes</taxon>
        <taxon>Pseudonocardiales</taxon>
        <taxon>Pseudonocardiaceae</taxon>
        <taxon>Amycolatopsis</taxon>
    </lineage>
</organism>
<evidence type="ECO:0000313" key="3">
    <source>
        <dbReference type="Proteomes" id="UP000399805"/>
    </source>
</evidence>
<dbReference type="AlphaFoldDB" id="A0A6I8M1E8"/>
<keyword evidence="3" id="KW-1185">Reference proteome</keyword>